<dbReference type="AlphaFoldDB" id="A0A8M9PXA0"/>
<evidence type="ECO:0000256" key="1">
    <source>
        <dbReference type="ARBA" id="ARBA00004138"/>
    </source>
</evidence>
<dbReference type="Proteomes" id="UP000000437">
    <property type="component" value="Chromosome 24"/>
</dbReference>
<dbReference type="InterPro" id="IPR056155">
    <property type="entry name" value="Beta-prop_IFT140_2nd"/>
</dbReference>
<dbReference type="Pfam" id="PF23383">
    <property type="entry name" value="Beta-prop_IFT140_1st"/>
    <property type="match status" value="1"/>
</dbReference>
<dbReference type="ZFIN" id="ZDB-GENE-040724-165">
    <property type="gene designation" value="ift140"/>
</dbReference>
<evidence type="ECO:0000259" key="10">
    <source>
        <dbReference type="Pfam" id="PF24760"/>
    </source>
</evidence>
<dbReference type="SUPFAM" id="SSF50978">
    <property type="entry name" value="WD40 repeat-like"/>
    <property type="match status" value="1"/>
</dbReference>
<keyword evidence="5" id="KW-0969">Cilium</keyword>
<feature type="domain" description="IF140 C-terminal TPR" evidence="10">
    <location>
        <begin position="1283"/>
        <end position="1406"/>
    </location>
</feature>
<dbReference type="SMART" id="SM00320">
    <property type="entry name" value="WD40"/>
    <property type="match status" value="5"/>
</dbReference>
<dbReference type="SUPFAM" id="SSF101908">
    <property type="entry name" value="Putative isomerase YbhE"/>
    <property type="match status" value="1"/>
</dbReference>
<dbReference type="PANTHER" id="PTHR15722:SF7">
    <property type="entry name" value="INTRAFLAGELLAR TRANSPORT PROTEIN 140 HOMOLOG"/>
    <property type="match status" value="1"/>
</dbReference>
<dbReference type="InterPro" id="IPR056168">
    <property type="entry name" value="TPR_IF140/IFT172/WDR19"/>
</dbReference>
<proteinExistence type="evidence at protein level"/>
<evidence type="ECO:0007829" key="16">
    <source>
        <dbReference type="PeptideAtlas" id="A0A8M9PXA0"/>
    </source>
</evidence>
<feature type="domain" description="IF140/IFT172/WDR19 TPR" evidence="11">
    <location>
        <begin position="789"/>
        <end position="1275"/>
    </location>
</feature>
<dbReference type="InterPro" id="IPR001680">
    <property type="entry name" value="WD40_rpt"/>
</dbReference>
<sequence>MAVYFDHRAEAPDSSGVPVLISWHSSVCVLAVGSVNPSTGGCVDLYLQQGEHVELCHVERGFSPSLLQWHPNKPLLAVGWETGETILLSHPSGEHTPLPNNSHTACITVLEWSSNGSRLVTGDQAGVMAVWKVDARGKLQGSPLIKHDYSRPLTCCIFRPPPPAEDVAMLARAAVSGDENALDMFNWKKSSKGAAFALGSQEGLAFYISTADGSVYSVDEQVKSVPLLSVESAVHKMWYSKRRSALAVVTDSLQLSQFSLGPEGFAQEISKVKLSGRGGPNADVVWTESGLLITASGELHIRLWDVELDDHYALSLDESLGFEKGELLNCVSFCTSKQVLAAGTSRGRVALWHMLTVSDQKGDSKTQWKLQTPAEVEGNISQLQWGSSAHLLAVCSSSSVVILSEHVMCSHYSQQMAAVQLTPTQLSLANFTSNTHITFNTDTHIRAVQLTKNMVAVWNGKMITVYEPSGQTLHSTGSFQCESPALALHEENIYTIEPNRVQIRTPQGTVKQLLVFSEAEGNPTLLSVCGSYLAVGTDTCHIRVFDLTRREAKPLGVTKNLSELISDLGALRSVKCNASGSQISVLITQINGRPDNRVYFYDIELDTLSYFDFFTGRPQSSPEQSEDSQRSRCEEELAARCPVSQFWDENEPRLFVCETVSVNSDLHGSRQRQTEKEDVMVVTFFVTQEHGLLLQDSQPKPAALLGLLALDTPYYYYICKLLFRRGCVVLPYLGESGDQGSVVSSSSAQGSSSPQMVVRQALRDFVGLEGCEKQTRDAMLNFSFYLTIGDMDEAFKAIKLIKSEAVWENMARMCVKSRRLDVARVCLGNMGNARAARALRDAEKEPEVEAQVAVLATQLGMLEDAEQLYKSCGRFDLLNKFYQAAGQWQQAVETAETHDRIHLRTTYYSYAKHLEAMGDKNLALVYFEKSDTHRFEVPRMLMEDNVSLEIYINKMKDKDLYKWWGHYLESQSDMEAALHYYDLAQDYLSQVRVHCYLGSIQKASEIANETGNRAASYHVARQYEGQDEISQSVHFYTRAQAYNNAIRLCKENNLDDQLMNLALLSNPEDMMDTAMYYEEKGTHMDRAVMLYHKAGHVSKALELAFATEQFGALQLIAEDLNEASDPALLARCSDFFIKHAQYQKAVELLVAAKKYHEALQLCLDQSLTITEDLAESLTVPKDSTLLSEAGRKELLEKIADCCMRQGNYHLATKKYTQAGNKIKAMRALLKSGDTEKIVFFAGVSRQKEIYVMAANYLQSLDWRNDAEIMKNIISFYTKGRALELLAGFYEACAEVEIDDYQNYEKAYGALTEACKCLTKAKGRSGEEADGKLLILTHRLGLIKRFIQARRMHEEDPVEAVRLCESLLEEKDLDLAVRVGDVYGFLVEHYCHHGNFTQAWSKIEELRSTHPKINLSMYVSQTSLEALQNAAGIRLVYKDTNTHAADDDEEVEEDENINH</sequence>
<protein>
    <submittedName>
        <fullName evidence="13 14">Intraflagellar transport protein 140 homolog isoform X1</fullName>
    </submittedName>
</protein>
<evidence type="ECO:0000313" key="15">
    <source>
        <dbReference type="ZFIN" id="ZDB-GENE-040724-165"/>
    </source>
</evidence>
<gene>
    <name evidence="13 14 15" type="primary">ift140</name>
</gene>
<dbReference type="FunFam" id="1.25.40.470:FF:000010">
    <property type="entry name" value="Intraflagellar transport 140 homolog (Chlamydomonas)"/>
    <property type="match status" value="1"/>
</dbReference>
<dbReference type="SUPFAM" id="SSF48452">
    <property type="entry name" value="TPR-like"/>
    <property type="match status" value="1"/>
</dbReference>
<dbReference type="GO" id="GO:0035721">
    <property type="term" value="P:intraciliary retrograde transport"/>
    <property type="evidence" value="ECO:0000318"/>
    <property type="project" value="GO_Central"/>
</dbReference>
<dbReference type="InterPro" id="IPR036322">
    <property type="entry name" value="WD40_repeat_dom_sf"/>
</dbReference>
<dbReference type="InterPro" id="IPR011990">
    <property type="entry name" value="TPR-like_helical_dom_sf"/>
</dbReference>
<evidence type="ECO:0000259" key="11">
    <source>
        <dbReference type="Pfam" id="PF24762"/>
    </source>
</evidence>
<evidence type="ECO:0000313" key="14">
    <source>
        <dbReference type="RefSeq" id="XP_021329489.2"/>
    </source>
</evidence>
<keyword evidence="12" id="KW-1185">Reference proteome</keyword>
<evidence type="ECO:0000256" key="4">
    <source>
        <dbReference type="ARBA" id="ARBA00022803"/>
    </source>
</evidence>
<evidence type="ECO:0000256" key="2">
    <source>
        <dbReference type="ARBA" id="ARBA00022574"/>
    </source>
</evidence>
<evidence type="ECO:0000256" key="5">
    <source>
        <dbReference type="ARBA" id="ARBA00023069"/>
    </source>
</evidence>
<name>A0A8M9PXA0_DANRE</name>
<dbReference type="Pfam" id="PF24760">
    <property type="entry name" value="TPR_IF140_C"/>
    <property type="match status" value="1"/>
</dbReference>
<feature type="repeat" description="WD" evidence="7">
    <location>
        <begin position="100"/>
        <end position="141"/>
    </location>
</feature>
<dbReference type="CTD" id="9742"/>
<keyword evidence="16" id="KW-1267">Proteomics identification</keyword>
<dbReference type="InterPro" id="IPR015943">
    <property type="entry name" value="WD40/YVTN_repeat-like_dom_sf"/>
</dbReference>
<evidence type="ECO:0000259" key="8">
    <source>
        <dbReference type="Pfam" id="PF23383"/>
    </source>
</evidence>
<evidence type="ECO:0000313" key="13">
    <source>
        <dbReference type="RefSeq" id="XP_021329488.2"/>
    </source>
</evidence>
<dbReference type="Pfam" id="PF23385">
    <property type="entry name" value="Beta-prop_IFT140_2nd"/>
    <property type="match status" value="1"/>
</dbReference>
<dbReference type="AGR" id="ZFIN:ZDB-GENE-040724-165"/>
<evidence type="ECO:0000256" key="6">
    <source>
        <dbReference type="ARBA" id="ARBA00023273"/>
    </source>
</evidence>
<evidence type="ECO:0000259" key="9">
    <source>
        <dbReference type="Pfam" id="PF23385"/>
    </source>
</evidence>
<dbReference type="GO" id="GO:0030991">
    <property type="term" value="C:intraciliary transport particle A"/>
    <property type="evidence" value="ECO:0000318"/>
    <property type="project" value="GO_Central"/>
</dbReference>
<dbReference type="InterPro" id="IPR056154">
    <property type="entry name" value="Beta-prop_IFT140_1st"/>
</dbReference>
<dbReference type="PANTHER" id="PTHR15722">
    <property type="entry name" value="IFT140/172-RELATED"/>
    <property type="match status" value="1"/>
</dbReference>
<evidence type="ECO:0000313" key="12">
    <source>
        <dbReference type="Proteomes" id="UP000000437"/>
    </source>
</evidence>
<keyword evidence="6" id="KW-0966">Cell projection</keyword>
<dbReference type="Gene3D" id="2.130.10.10">
    <property type="entry name" value="YVTN repeat-like/Quinoprotein amine dehydrogenase"/>
    <property type="match status" value="2"/>
</dbReference>
<dbReference type="RefSeq" id="XP_021329488.2">
    <property type="nucleotide sequence ID" value="XM_021473813.3"/>
</dbReference>
<dbReference type="KEGG" id="dre:553213"/>
<dbReference type="InterPro" id="IPR056156">
    <property type="entry name" value="TPR_IF140_C"/>
</dbReference>
<dbReference type="FunFam" id="1.25.40.470:FF:000011">
    <property type="entry name" value="Intraflagellar transport protein 140"/>
    <property type="match status" value="1"/>
</dbReference>
<keyword evidence="4" id="KW-0802">TPR repeat</keyword>
<organism evidence="12 14">
    <name type="scientific">Danio rerio</name>
    <name type="common">Zebrafish</name>
    <name type="synonym">Brachydanio rerio</name>
    <dbReference type="NCBI Taxonomy" id="7955"/>
    <lineage>
        <taxon>Eukaryota</taxon>
        <taxon>Metazoa</taxon>
        <taxon>Chordata</taxon>
        <taxon>Craniata</taxon>
        <taxon>Vertebrata</taxon>
        <taxon>Euteleostomi</taxon>
        <taxon>Actinopterygii</taxon>
        <taxon>Neopterygii</taxon>
        <taxon>Teleostei</taxon>
        <taxon>Ostariophysi</taxon>
        <taxon>Cypriniformes</taxon>
        <taxon>Danionidae</taxon>
        <taxon>Danioninae</taxon>
        <taxon>Danio</taxon>
    </lineage>
</organism>
<reference evidence="13 14" key="1">
    <citation type="submission" date="2025-08" db="UniProtKB">
        <authorList>
            <consortium name="RefSeq"/>
        </authorList>
    </citation>
    <scope>IDENTIFICATION</scope>
    <source>
        <strain evidence="13 14">Tuebingen</strain>
        <tissue evidence="13 14">Fibroblasts and whole tissue</tissue>
    </source>
</reference>
<dbReference type="GO" id="GO:0005930">
    <property type="term" value="C:axoneme"/>
    <property type="evidence" value="ECO:0000318"/>
    <property type="project" value="GO_Central"/>
</dbReference>
<feature type="domain" description="IFT140 first beta-propeller" evidence="8">
    <location>
        <begin position="2"/>
        <end position="406"/>
    </location>
</feature>
<dbReference type="Pfam" id="PF24762">
    <property type="entry name" value="TPR_IF140-IFT172"/>
    <property type="match status" value="1"/>
</dbReference>
<keyword evidence="3" id="KW-0677">Repeat</keyword>
<accession>A0A8M9PXA0</accession>
<evidence type="ECO:0000256" key="7">
    <source>
        <dbReference type="PROSITE-ProRule" id="PRU00221"/>
    </source>
</evidence>
<dbReference type="FunFam" id="2.130.10.10:FF:000811">
    <property type="entry name" value="Intraflagellar transport 140"/>
    <property type="match status" value="1"/>
</dbReference>
<dbReference type="PROSITE" id="PS50082">
    <property type="entry name" value="WD_REPEATS_2"/>
    <property type="match status" value="1"/>
</dbReference>
<dbReference type="Gene3D" id="1.25.40.470">
    <property type="match status" value="2"/>
</dbReference>
<evidence type="ECO:0000256" key="3">
    <source>
        <dbReference type="ARBA" id="ARBA00022737"/>
    </source>
</evidence>
<dbReference type="RefSeq" id="XP_021329489.2">
    <property type="nucleotide sequence ID" value="XM_021473814.3"/>
</dbReference>
<dbReference type="GO" id="GO:0036064">
    <property type="term" value="C:ciliary basal body"/>
    <property type="evidence" value="ECO:0000318"/>
    <property type="project" value="GO_Central"/>
</dbReference>
<comment type="subcellular location">
    <subcellularLocation>
        <location evidence="1">Cell projection</location>
        <location evidence="1">Cilium</location>
    </subcellularLocation>
</comment>
<feature type="domain" description="IFT140 second beta-propeller" evidence="9">
    <location>
        <begin position="414"/>
        <end position="720"/>
    </location>
</feature>
<keyword evidence="2 7" id="KW-0853">WD repeat</keyword>